<comment type="caution">
    <text evidence="2">The sequence shown here is derived from an EMBL/GenBank/DDBJ whole genome shotgun (WGS) entry which is preliminary data.</text>
</comment>
<dbReference type="PANTHER" id="PTHR46825:SF12">
    <property type="entry name" value="PENICILLIN-BINDING PROTEIN 4"/>
    <property type="match status" value="1"/>
</dbReference>
<evidence type="ECO:0000313" key="2">
    <source>
        <dbReference type="EMBL" id="ENZ83970.1"/>
    </source>
</evidence>
<accession>R0D6H2</accession>
<dbReference type="AlphaFoldDB" id="R0D6H2"/>
<reference evidence="2 3" key="1">
    <citation type="journal article" date="2013" name="Genome Announc.">
        <title>Draft Genome Sequence for Caulobacter sp. Strain OR37, a Bacterium Tolerant to Heavy Metals.</title>
        <authorList>
            <person name="Utturkar S.M."/>
            <person name="Bollmann A."/>
            <person name="Brzoska R.M."/>
            <person name="Klingeman D.M."/>
            <person name="Epstein S.E."/>
            <person name="Palumbo A.V."/>
            <person name="Brown S.D."/>
        </authorList>
    </citation>
    <scope>NUCLEOTIDE SEQUENCE [LARGE SCALE GENOMIC DNA]</scope>
    <source>
        <strain evidence="2 3">OR37</strain>
    </source>
</reference>
<dbReference type="eggNOG" id="COG1680">
    <property type="taxonomic scope" value="Bacteria"/>
</dbReference>
<dbReference type="RefSeq" id="WP_004615558.1">
    <property type="nucleotide sequence ID" value="NZ_APMP01000001.1"/>
</dbReference>
<protein>
    <submittedName>
        <fullName evidence="2">Penicillin-binding protein, beta-lactamase class C</fullName>
    </submittedName>
</protein>
<dbReference type="PANTHER" id="PTHR46825">
    <property type="entry name" value="D-ALANYL-D-ALANINE-CARBOXYPEPTIDASE/ENDOPEPTIDASE AMPH"/>
    <property type="match status" value="1"/>
</dbReference>
<keyword evidence="3" id="KW-1185">Reference proteome</keyword>
<dbReference type="Pfam" id="PF00144">
    <property type="entry name" value="Beta-lactamase"/>
    <property type="match status" value="1"/>
</dbReference>
<name>R0D6H2_CAUVI</name>
<dbReference type="InterPro" id="IPR050491">
    <property type="entry name" value="AmpC-like"/>
</dbReference>
<feature type="domain" description="Beta-lactamase-related" evidence="1">
    <location>
        <begin position="24"/>
        <end position="338"/>
    </location>
</feature>
<dbReference type="SUPFAM" id="SSF56601">
    <property type="entry name" value="beta-lactamase/transpeptidase-like"/>
    <property type="match status" value="1"/>
</dbReference>
<dbReference type="EMBL" id="APMP01000001">
    <property type="protein sequence ID" value="ENZ83970.1"/>
    <property type="molecule type" value="Genomic_DNA"/>
</dbReference>
<sequence precursor="true">MRRFSEALLPVNPVAGVDETWSAAERLAHYNCPGFSVCVIEDGEVADAAGFGVKTPGGEAVEADTVFAGASISKPLAAVLALQLVDQGEVSLDAPINTYLKSWRLPENDLTRQVPVTLRHLLSHRAGTTVHGFGAYPHEKPAPSLLDVLNGTPPSPTPAVVVDKLPGISVRYSGGGTSIVQLLLEDLTGKPFAALAQERLFSPLGMTRTTFEQPLPERLRPFAAVGHHPDGSPVAGRYTFTPQLAAGGVYTTAPDYARFMIACRKAWLGEPNPLLSRSIAREMMTRQGGGQFGLGWEVFGEGASARFGHGGSNEGYQCNTVCGLEKGWGGVVLTNSLSGLILYYEALNGLARAFDWDGYLRPPREIRTLSAEEQARYVGRFRITAGIDAPHIDIWSENGQLHSHIVGLILPPRPIYMDENGRFFSQQTPGESRIEYGPDGRAQRLIAYAEGETELLRAERVEEAA</sequence>
<gene>
    <name evidence="2" type="ORF">OR37_00478</name>
</gene>
<evidence type="ECO:0000259" key="1">
    <source>
        <dbReference type="Pfam" id="PF00144"/>
    </source>
</evidence>
<dbReference type="Gene3D" id="3.40.710.10">
    <property type="entry name" value="DD-peptidase/beta-lactamase superfamily"/>
    <property type="match status" value="1"/>
</dbReference>
<dbReference type="InterPro" id="IPR012338">
    <property type="entry name" value="Beta-lactam/transpept-like"/>
</dbReference>
<dbReference type="STRING" id="1292034.OR37_00478"/>
<organism evidence="2 3">
    <name type="scientific">Caulobacter vibrioides OR37</name>
    <dbReference type="NCBI Taxonomy" id="1292034"/>
    <lineage>
        <taxon>Bacteria</taxon>
        <taxon>Pseudomonadati</taxon>
        <taxon>Pseudomonadota</taxon>
        <taxon>Alphaproteobacteria</taxon>
        <taxon>Caulobacterales</taxon>
        <taxon>Caulobacteraceae</taxon>
        <taxon>Caulobacter</taxon>
    </lineage>
</organism>
<proteinExistence type="predicted"/>
<evidence type="ECO:0000313" key="3">
    <source>
        <dbReference type="Proteomes" id="UP000013063"/>
    </source>
</evidence>
<dbReference type="Proteomes" id="UP000013063">
    <property type="component" value="Unassembled WGS sequence"/>
</dbReference>
<dbReference type="PATRIC" id="fig|1292034.3.peg.476"/>
<dbReference type="InterPro" id="IPR001466">
    <property type="entry name" value="Beta-lactam-related"/>
</dbReference>